<accession>A0A1H4DHT7</accession>
<dbReference type="CDD" id="cd00075">
    <property type="entry name" value="HATPase"/>
    <property type="match status" value="1"/>
</dbReference>
<evidence type="ECO:0000256" key="9">
    <source>
        <dbReference type="ARBA" id="ARBA00023012"/>
    </source>
</evidence>
<feature type="domain" description="Histidine kinase" evidence="11">
    <location>
        <begin position="274"/>
        <end position="481"/>
    </location>
</feature>
<feature type="transmembrane region" description="Helical" evidence="10">
    <location>
        <begin position="180"/>
        <end position="201"/>
    </location>
</feature>
<dbReference type="Gene3D" id="3.30.565.10">
    <property type="entry name" value="Histidine kinase-like ATPase, C-terminal domain"/>
    <property type="match status" value="1"/>
</dbReference>
<keyword evidence="10" id="KW-1133">Transmembrane helix</keyword>
<dbReference type="InterPro" id="IPR036097">
    <property type="entry name" value="HisK_dim/P_sf"/>
</dbReference>
<sequence length="481" mass="55629">MFKKSLSTRIFVSMMALVLGASILIAGVTIFRYKEEAESLHNDKLVRKENAIRANIDYILRTTYYTVNTKNLPLIFKDKIYEIQDIHDTELNIFDIKGNLLKSSMPKFYLDSTERRIPENKLELLKNSTEKRYVNTFTENDQKYHSSYTFILDKYFKPIGILNLPYIEDDGFLKRELNDFLIILAQVYALMLIAAIVLAYFQSNYITRSLKSISTKINKTRIGQKNPKIEVKRLSTEIRPLVSAYNTMIDELEESAEKLAKSEREEAWRMMAKQVAHEIKNPLTPMRLNVQNFERRFNPEAPDAQEKLKSFSEGMIQQIDTLSAIANAFSDFANMPAQKNDLINVSEIITLTIDIFNANYISFENPEEDVFLKFDKTQLIRILTNLIKNAIQATEHLEKPNIRIKLNENDTHIFIEISDNGLGIKEENQNRIFEPKFTTKSSGMGLGLGMVKNIIENYQGEIQLISQEEKGSLFKIKIPKK</sequence>
<keyword evidence="4" id="KW-0597">Phosphoprotein</keyword>
<dbReference type="PRINTS" id="PR00344">
    <property type="entry name" value="BCTRLSENSOR"/>
</dbReference>
<dbReference type="InterPro" id="IPR003660">
    <property type="entry name" value="HAMP_dom"/>
</dbReference>
<dbReference type="SMART" id="SM00388">
    <property type="entry name" value="HisKA"/>
    <property type="match status" value="1"/>
</dbReference>
<dbReference type="GO" id="GO:0016020">
    <property type="term" value="C:membrane"/>
    <property type="evidence" value="ECO:0007669"/>
    <property type="project" value="UniProtKB-SubCell"/>
</dbReference>
<dbReference type="CDD" id="cd00082">
    <property type="entry name" value="HisKA"/>
    <property type="match status" value="1"/>
</dbReference>
<dbReference type="SUPFAM" id="SSF55874">
    <property type="entry name" value="ATPase domain of HSP90 chaperone/DNA topoisomerase II/histidine kinase"/>
    <property type="match status" value="1"/>
</dbReference>
<dbReference type="InterPro" id="IPR003594">
    <property type="entry name" value="HATPase_dom"/>
</dbReference>
<dbReference type="EC" id="2.7.13.3" evidence="3"/>
<keyword evidence="10" id="KW-0472">Membrane</keyword>
<protein>
    <recommendedName>
        <fullName evidence="3">histidine kinase</fullName>
        <ecNumber evidence="3">2.7.13.3</ecNumber>
    </recommendedName>
</protein>
<comment type="subcellular location">
    <subcellularLocation>
        <location evidence="2">Membrane</location>
    </subcellularLocation>
</comment>
<evidence type="ECO:0000313" key="14">
    <source>
        <dbReference type="Proteomes" id="UP000198820"/>
    </source>
</evidence>
<dbReference type="InterPro" id="IPR005467">
    <property type="entry name" value="His_kinase_dom"/>
</dbReference>
<dbReference type="Gene3D" id="6.10.340.10">
    <property type="match status" value="1"/>
</dbReference>
<evidence type="ECO:0000256" key="7">
    <source>
        <dbReference type="ARBA" id="ARBA00022777"/>
    </source>
</evidence>
<dbReference type="Proteomes" id="UP000198820">
    <property type="component" value="Unassembled WGS sequence"/>
</dbReference>
<dbReference type="RefSeq" id="WP_093245546.1">
    <property type="nucleotide sequence ID" value="NZ_FNQF01000011.1"/>
</dbReference>
<evidence type="ECO:0000259" key="11">
    <source>
        <dbReference type="PROSITE" id="PS50109"/>
    </source>
</evidence>
<dbReference type="SMART" id="SM00304">
    <property type="entry name" value="HAMP"/>
    <property type="match status" value="1"/>
</dbReference>
<evidence type="ECO:0000256" key="4">
    <source>
        <dbReference type="ARBA" id="ARBA00022553"/>
    </source>
</evidence>
<dbReference type="Pfam" id="PF02518">
    <property type="entry name" value="HATPase_c"/>
    <property type="match status" value="1"/>
</dbReference>
<dbReference type="InterPro" id="IPR003661">
    <property type="entry name" value="HisK_dim/P_dom"/>
</dbReference>
<evidence type="ECO:0000256" key="8">
    <source>
        <dbReference type="ARBA" id="ARBA00022840"/>
    </source>
</evidence>
<evidence type="ECO:0000256" key="10">
    <source>
        <dbReference type="SAM" id="Phobius"/>
    </source>
</evidence>
<evidence type="ECO:0000256" key="6">
    <source>
        <dbReference type="ARBA" id="ARBA00022741"/>
    </source>
</evidence>
<evidence type="ECO:0000259" key="12">
    <source>
        <dbReference type="PROSITE" id="PS50885"/>
    </source>
</evidence>
<dbReference type="PROSITE" id="PS50885">
    <property type="entry name" value="HAMP"/>
    <property type="match status" value="1"/>
</dbReference>
<dbReference type="PANTHER" id="PTHR43065">
    <property type="entry name" value="SENSOR HISTIDINE KINASE"/>
    <property type="match status" value="1"/>
</dbReference>
<dbReference type="Gene3D" id="1.10.287.130">
    <property type="match status" value="1"/>
</dbReference>
<dbReference type="Pfam" id="PF00512">
    <property type="entry name" value="HisKA"/>
    <property type="match status" value="1"/>
</dbReference>
<evidence type="ECO:0000256" key="2">
    <source>
        <dbReference type="ARBA" id="ARBA00004370"/>
    </source>
</evidence>
<dbReference type="AlphaFoldDB" id="A0A1H4DHT7"/>
<dbReference type="InterPro" id="IPR036890">
    <property type="entry name" value="HATPase_C_sf"/>
</dbReference>
<feature type="transmembrane region" description="Helical" evidence="10">
    <location>
        <begin position="12"/>
        <end position="33"/>
    </location>
</feature>
<evidence type="ECO:0000313" key="13">
    <source>
        <dbReference type="EMBL" id="SEA72157.1"/>
    </source>
</evidence>
<gene>
    <name evidence="13" type="ORF">SAMN05421540_11142</name>
</gene>
<name>A0A1H4DHT7_9FLAO</name>
<proteinExistence type="predicted"/>
<dbReference type="GO" id="GO:0005524">
    <property type="term" value="F:ATP binding"/>
    <property type="evidence" value="ECO:0007669"/>
    <property type="project" value="UniProtKB-KW"/>
</dbReference>
<keyword evidence="10" id="KW-0812">Transmembrane</keyword>
<dbReference type="PANTHER" id="PTHR43065:SF10">
    <property type="entry name" value="PEROXIDE STRESS-ACTIVATED HISTIDINE KINASE MAK3"/>
    <property type="match status" value="1"/>
</dbReference>
<keyword evidence="7" id="KW-0418">Kinase</keyword>
<dbReference type="EMBL" id="FNQF01000011">
    <property type="protein sequence ID" value="SEA72157.1"/>
    <property type="molecule type" value="Genomic_DNA"/>
</dbReference>
<dbReference type="PROSITE" id="PS50109">
    <property type="entry name" value="HIS_KIN"/>
    <property type="match status" value="1"/>
</dbReference>
<keyword evidence="8" id="KW-0067">ATP-binding</keyword>
<organism evidence="13 14">
    <name type="scientific">Psychroflexus halocasei</name>
    <dbReference type="NCBI Taxonomy" id="908615"/>
    <lineage>
        <taxon>Bacteria</taxon>
        <taxon>Pseudomonadati</taxon>
        <taxon>Bacteroidota</taxon>
        <taxon>Flavobacteriia</taxon>
        <taxon>Flavobacteriales</taxon>
        <taxon>Flavobacteriaceae</taxon>
        <taxon>Psychroflexus</taxon>
    </lineage>
</organism>
<evidence type="ECO:0000256" key="3">
    <source>
        <dbReference type="ARBA" id="ARBA00012438"/>
    </source>
</evidence>
<dbReference type="STRING" id="908615.SAMN05421540_11142"/>
<keyword evidence="5" id="KW-0808">Transferase</keyword>
<comment type="catalytic activity">
    <reaction evidence="1">
        <text>ATP + protein L-histidine = ADP + protein N-phospho-L-histidine.</text>
        <dbReference type="EC" id="2.7.13.3"/>
    </reaction>
</comment>
<keyword evidence="6" id="KW-0547">Nucleotide-binding</keyword>
<evidence type="ECO:0000256" key="5">
    <source>
        <dbReference type="ARBA" id="ARBA00022679"/>
    </source>
</evidence>
<keyword evidence="14" id="KW-1185">Reference proteome</keyword>
<keyword evidence="9" id="KW-0902">Two-component regulatory system</keyword>
<feature type="domain" description="HAMP" evidence="12">
    <location>
        <begin position="204"/>
        <end position="257"/>
    </location>
</feature>
<dbReference type="SMART" id="SM00387">
    <property type="entry name" value="HATPase_c"/>
    <property type="match status" value="1"/>
</dbReference>
<dbReference type="GO" id="GO:0000155">
    <property type="term" value="F:phosphorelay sensor kinase activity"/>
    <property type="evidence" value="ECO:0007669"/>
    <property type="project" value="InterPro"/>
</dbReference>
<dbReference type="InterPro" id="IPR004358">
    <property type="entry name" value="Sig_transdc_His_kin-like_C"/>
</dbReference>
<evidence type="ECO:0000256" key="1">
    <source>
        <dbReference type="ARBA" id="ARBA00000085"/>
    </source>
</evidence>
<dbReference type="SUPFAM" id="SSF47384">
    <property type="entry name" value="Homodimeric domain of signal transducing histidine kinase"/>
    <property type="match status" value="1"/>
</dbReference>
<reference evidence="13 14" key="1">
    <citation type="submission" date="2016-10" db="EMBL/GenBank/DDBJ databases">
        <authorList>
            <person name="de Groot N.N."/>
        </authorList>
    </citation>
    <scope>NUCLEOTIDE SEQUENCE [LARGE SCALE GENOMIC DNA]</scope>
    <source>
        <strain evidence="13 14">DSM 23581</strain>
    </source>
</reference>